<dbReference type="InterPro" id="IPR056884">
    <property type="entry name" value="NPHP3-like_N"/>
</dbReference>
<evidence type="ECO:0000256" key="2">
    <source>
        <dbReference type="SAM" id="MobiDB-lite"/>
    </source>
</evidence>
<keyword evidence="5" id="KW-1185">Reference proteome</keyword>
<dbReference type="InterPro" id="IPR059179">
    <property type="entry name" value="MLKL-like_MCAfunc"/>
</dbReference>
<proteinExistence type="predicted"/>
<keyword evidence="1" id="KW-0677">Repeat</keyword>
<dbReference type="CDD" id="cd21037">
    <property type="entry name" value="MLKL_NTD"/>
    <property type="match status" value="1"/>
</dbReference>
<evidence type="ECO:0000313" key="4">
    <source>
        <dbReference type="EMBL" id="KAF9785208.1"/>
    </source>
</evidence>
<evidence type="ECO:0000256" key="1">
    <source>
        <dbReference type="ARBA" id="ARBA00022737"/>
    </source>
</evidence>
<dbReference type="InterPro" id="IPR027417">
    <property type="entry name" value="P-loop_NTPase"/>
</dbReference>
<reference evidence="4" key="1">
    <citation type="journal article" date="2020" name="Nat. Commun.">
        <title>Large-scale genome sequencing of mycorrhizal fungi provides insights into the early evolution of symbiotic traits.</title>
        <authorList>
            <person name="Miyauchi S."/>
            <person name="Kiss E."/>
            <person name="Kuo A."/>
            <person name="Drula E."/>
            <person name="Kohler A."/>
            <person name="Sanchez-Garcia M."/>
            <person name="Morin E."/>
            <person name="Andreopoulos B."/>
            <person name="Barry K.W."/>
            <person name="Bonito G."/>
            <person name="Buee M."/>
            <person name="Carver A."/>
            <person name="Chen C."/>
            <person name="Cichocki N."/>
            <person name="Clum A."/>
            <person name="Culley D."/>
            <person name="Crous P.W."/>
            <person name="Fauchery L."/>
            <person name="Girlanda M."/>
            <person name="Hayes R.D."/>
            <person name="Keri Z."/>
            <person name="LaButti K."/>
            <person name="Lipzen A."/>
            <person name="Lombard V."/>
            <person name="Magnuson J."/>
            <person name="Maillard F."/>
            <person name="Murat C."/>
            <person name="Nolan M."/>
            <person name="Ohm R.A."/>
            <person name="Pangilinan J."/>
            <person name="Pereira M.F."/>
            <person name="Perotto S."/>
            <person name="Peter M."/>
            <person name="Pfister S."/>
            <person name="Riley R."/>
            <person name="Sitrit Y."/>
            <person name="Stielow J.B."/>
            <person name="Szollosi G."/>
            <person name="Zifcakova L."/>
            <person name="Stursova M."/>
            <person name="Spatafora J.W."/>
            <person name="Tedersoo L."/>
            <person name="Vaario L.M."/>
            <person name="Yamada A."/>
            <person name="Yan M."/>
            <person name="Wang P."/>
            <person name="Xu J."/>
            <person name="Bruns T."/>
            <person name="Baldrian P."/>
            <person name="Vilgalys R."/>
            <person name="Dunand C."/>
            <person name="Henrissat B."/>
            <person name="Grigoriev I.V."/>
            <person name="Hibbett D."/>
            <person name="Nagy L.G."/>
            <person name="Martin F.M."/>
        </authorList>
    </citation>
    <scope>NUCLEOTIDE SEQUENCE</scope>
    <source>
        <strain evidence="4">UH-Tt-Lm1</strain>
    </source>
</reference>
<dbReference type="EMBL" id="WIUZ02000007">
    <property type="protein sequence ID" value="KAF9785208.1"/>
    <property type="molecule type" value="Genomic_DNA"/>
</dbReference>
<dbReference type="SUPFAM" id="SSF52540">
    <property type="entry name" value="P-loop containing nucleoside triphosphate hydrolases"/>
    <property type="match status" value="1"/>
</dbReference>
<protein>
    <recommendedName>
        <fullName evidence="3">Nephrocystin 3-like N-terminal domain-containing protein</fullName>
    </recommendedName>
</protein>
<name>A0A9P6HFN5_9AGAM</name>
<accession>A0A9P6HFN5</accession>
<dbReference type="Proteomes" id="UP000736335">
    <property type="component" value="Unassembled WGS sequence"/>
</dbReference>
<reference evidence="4" key="2">
    <citation type="submission" date="2020-11" db="EMBL/GenBank/DDBJ databases">
        <authorList>
            <consortium name="DOE Joint Genome Institute"/>
            <person name="Kuo A."/>
            <person name="Miyauchi S."/>
            <person name="Kiss E."/>
            <person name="Drula E."/>
            <person name="Kohler A."/>
            <person name="Sanchez-Garcia M."/>
            <person name="Andreopoulos B."/>
            <person name="Barry K.W."/>
            <person name="Bonito G."/>
            <person name="Buee M."/>
            <person name="Carver A."/>
            <person name="Chen C."/>
            <person name="Cichocki N."/>
            <person name="Clum A."/>
            <person name="Culley D."/>
            <person name="Crous P.W."/>
            <person name="Fauchery L."/>
            <person name="Girlanda M."/>
            <person name="Hayes R."/>
            <person name="Keri Z."/>
            <person name="Labutti K."/>
            <person name="Lipzen A."/>
            <person name="Lombard V."/>
            <person name="Magnuson J."/>
            <person name="Maillard F."/>
            <person name="Morin E."/>
            <person name="Murat C."/>
            <person name="Nolan M."/>
            <person name="Ohm R."/>
            <person name="Pangilinan J."/>
            <person name="Pereira M."/>
            <person name="Perotto S."/>
            <person name="Peter M."/>
            <person name="Riley R."/>
            <person name="Sitrit Y."/>
            <person name="Stielow B."/>
            <person name="Szollosi G."/>
            <person name="Zifcakova L."/>
            <person name="Stursova M."/>
            <person name="Spatafora J.W."/>
            <person name="Tedersoo L."/>
            <person name="Vaario L.-M."/>
            <person name="Yamada A."/>
            <person name="Yan M."/>
            <person name="Wang P."/>
            <person name="Xu J."/>
            <person name="Bruns T."/>
            <person name="Baldrian P."/>
            <person name="Vilgalys R."/>
            <person name="Henrissat B."/>
            <person name="Grigoriev I.V."/>
            <person name="Hibbett D."/>
            <person name="Nagy L.G."/>
            <person name="Martin F.M."/>
        </authorList>
    </citation>
    <scope>NUCLEOTIDE SEQUENCE</scope>
    <source>
        <strain evidence="4">UH-Tt-Lm1</strain>
    </source>
</reference>
<comment type="caution">
    <text evidence="4">The sequence shown here is derived from an EMBL/GenBank/DDBJ whole genome shotgun (WGS) entry which is preliminary data.</text>
</comment>
<evidence type="ECO:0000259" key="3">
    <source>
        <dbReference type="Pfam" id="PF24883"/>
    </source>
</evidence>
<sequence>MRHLLKGRSSSTRPMSSPPPKPTPPVVQPIKQGVKILNPKVTDIRLLPALANTIALAIASPSCGSSNPALDEPGSSKESSWKAVYEPLKLAIDVANASSDMCLPLKAVVGALSVLVRNYDQTTDNADQIKEIERRVVSLGDIFESPVGDQDDEEKARRDALRKKLTCVITKLGPLSEQGDIKKFLNNADNAKTLNGIVQDLATAVIDYQTSLQQDIYGSTKKIGEVTQNIHKNTENISQDIQGFKEAADLEWLEKLGPVRNAGYQAGHHDPCLPGTRESVLDWIMQWANNPQERHVFWLNGLAGTGKSTIAQTFSRMVAEAGFLGASFFCSRDYLDRKELKNIFPTLAYQLACHYPAFQNEIIKTSSLTPSPLLVLRASLLWTLWTSASTTNPPRPSSPSLVVMARTYHRSSSSSPGGQSLAFGPDSGSLSWNQSLKYSCCTRSNCPMLTKISGCSSRRSLLRWRDEEVTLMSLTHGPAIRTSQLSPKSHQASSFLRLPLPDLSNRNITSLTSVFSSSSTSQTARPMRG</sequence>
<feature type="compositionally biased region" description="Pro residues" evidence="2">
    <location>
        <begin position="16"/>
        <end position="27"/>
    </location>
</feature>
<evidence type="ECO:0000313" key="5">
    <source>
        <dbReference type="Proteomes" id="UP000736335"/>
    </source>
</evidence>
<organism evidence="4 5">
    <name type="scientific">Thelephora terrestris</name>
    <dbReference type="NCBI Taxonomy" id="56493"/>
    <lineage>
        <taxon>Eukaryota</taxon>
        <taxon>Fungi</taxon>
        <taxon>Dikarya</taxon>
        <taxon>Basidiomycota</taxon>
        <taxon>Agaricomycotina</taxon>
        <taxon>Agaricomycetes</taxon>
        <taxon>Thelephorales</taxon>
        <taxon>Thelephoraceae</taxon>
        <taxon>Thelephora</taxon>
    </lineage>
</organism>
<dbReference type="AlphaFoldDB" id="A0A9P6HFN5"/>
<feature type="region of interest" description="Disordered" evidence="2">
    <location>
        <begin position="1"/>
        <end position="28"/>
    </location>
</feature>
<dbReference type="OrthoDB" id="2928561at2759"/>
<gene>
    <name evidence="4" type="ORF">BJ322DRAFT_817690</name>
</gene>
<feature type="domain" description="Nephrocystin 3-like N-terminal" evidence="3">
    <location>
        <begin position="284"/>
        <end position="367"/>
    </location>
</feature>
<dbReference type="Pfam" id="PF24883">
    <property type="entry name" value="NPHP3_N"/>
    <property type="match status" value="1"/>
</dbReference>
<dbReference type="Gene3D" id="3.40.50.300">
    <property type="entry name" value="P-loop containing nucleotide triphosphate hydrolases"/>
    <property type="match status" value="1"/>
</dbReference>